<protein>
    <submittedName>
        <fullName evidence="2">Uncharacterized protein</fullName>
    </submittedName>
</protein>
<proteinExistence type="predicted"/>
<evidence type="ECO:0000313" key="2">
    <source>
        <dbReference type="EMBL" id="RHN39594.1"/>
    </source>
</evidence>
<organism evidence="2">
    <name type="scientific">Medicago truncatula</name>
    <name type="common">Barrel medic</name>
    <name type="synonym">Medicago tribuloides</name>
    <dbReference type="NCBI Taxonomy" id="3880"/>
    <lineage>
        <taxon>Eukaryota</taxon>
        <taxon>Viridiplantae</taxon>
        <taxon>Streptophyta</taxon>
        <taxon>Embryophyta</taxon>
        <taxon>Tracheophyta</taxon>
        <taxon>Spermatophyta</taxon>
        <taxon>Magnoliopsida</taxon>
        <taxon>eudicotyledons</taxon>
        <taxon>Gunneridae</taxon>
        <taxon>Pentapetalae</taxon>
        <taxon>rosids</taxon>
        <taxon>fabids</taxon>
        <taxon>Fabales</taxon>
        <taxon>Fabaceae</taxon>
        <taxon>Papilionoideae</taxon>
        <taxon>50 kb inversion clade</taxon>
        <taxon>NPAAA clade</taxon>
        <taxon>Hologalegina</taxon>
        <taxon>IRL clade</taxon>
        <taxon>Trifolieae</taxon>
        <taxon>Medicago</taxon>
    </lineage>
</organism>
<dbReference type="Proteomes" id="UP000265566">
    <property type="component" value="Chromosome 8"/>
</dbReference>
<feature type="compositionally biased region" description="Basic and acidic residues" evidence="1">
    <location>
        <begin position="100"/>
        <end position="116"/>
    </location>
</feature>
<reference evidence="2" key="1">
    <citation type="journal article" date="2018" name="Nat. Plants">
        <title>Whole-genome landscape of Medicago truncatula symbiotic genes.</title>
        <authorList>
            <person name="Pecrix Y."/>
            <person name="Gamas P."/>
            <person name="Carrere S."/>
        </authorList>
    </citation>
    <scope>NUCLEOTIDE SEQUENCE</scope>
    <source>
        <tissue evidence="2">Leaves</tissue>
    </source>
</reference>
<dbReference type="EMBL" id="PSQE01000008">
    <property type="protein sequence ID" value="RHN39594.1"/>
    <property type="molecule type" value="Genomic_DNA"/>
</dbReference>
<dbReference type="AlphaFoldDB" id="A0A396GJ31"/>
<name>A0A396GJ31_MEDTR</name>
<comment type="caution">
    <text evidence="2">The sequence shown here is derived from an EMBL/GenBank/DDBJ whole genome shotgun (WGS) entry which is preliminary data.</text>
</comment>
<evidence type="ECO:0000256" key="1">
    <source>
        <dbReference type="SAM" id="MobiDB-lite"/>
    </source>
</evidence>
<feature type="region of interest" description="Disordered" evidence="1">
    <location>
        <begin position="96"/>
        <end position="116"/>
    </location>
</feature>
<accession>A0A396GJ31</accession>
<dbReference type="Gramene" id="rna45633">
    <property type="protein sequence ID" value="RHN39594.1"/>
    <property type="gene ID" value="gene45633"/>
</dbReference>
<gene>
    <name evidence="2" type="ORF">MtrunA17_Chr8g0345511</name>
</gene>
<sequence>MHSRLNALQYSTRHEDKFEQKKLELFSKFVSRENGGNNQRSIEMPSDLDIWVDSVGKKKARFFGLGSANKTMVTSVKVPVNSEDVNTLRSQIHTLNKSLQKQEQEKKGNETRIGLD</sequence>